<dbReference type="InterPro" id="IPR036846">
    <property type="entry name" value="GM2-AP_sf"/>
</dbReference>
<dbReference type="InterPro" id="IPR003172">
    <property type="entry name" value="ML_dom"/>
</dbReference>
<dbReference type="GO" id="GO:0005319">
    <property type="term" value="F:lipid transporter activity"/>
    <property type="evidence" value="ECO:0007669"/>
    <property type="project" value="TreeGrafter"/>
</dbReference>
<dbReference type="AlphaFoldDB" id="A0A8S4NBB2"/>
<feature type="signal peptide" evidence="2">
    <location>
        <begin position="1"/>
        <end position="19"/>
    </location>
</feature>
<organism evidence="4 5">
    <name type="scientific">Owenia fusiformis</name>
    <name type="common">Polychaete worm</name>
    <dbReference type="NCBI Taxonomy" id="6347"/>
    <lineage>
        <taxon>Eukaryota</taxon>
        <taxon>Metazoa</taxon>
        <taxon>Spiralia</taxon>
        <taxon>Lophotrochozoa</taxon>
        <taxon>Annelida</taxon>
        <taxon>Polychaeta</taxon>
        <taxon>Sedentaria</taxon>
        <taxon>Canalipalpata</taxon>
        <taxon>Sabellida</taxon>
        <taxon>Oweniida</taxon>
        <taxon>Oweniidae</taxon>
        <taxon>Owenia</taxon>
    </lineage>
</organism>
<evidence type="ECO:0000313" key="5">
    <source>
        <dbReference type="Proteomes" id="UP000749559"/>
    </source>
</evidence>
<evidence type="ECO:0000259" key="3">
    <source>
        <dbReference type="Pfam" id="PF02221"/>
    </source>
</evidence>
<evidence type="ECO:0000256" key="2">
    <source>
        <dbReference type="SAM" id="SignalP"/>
    </source>
</evidence>
<feature type="chain" id="PRO_5035858030" description="MD-2-related lipid-recognition domain-containing protein" evidence="2">
    <location>
        <begin position="20"/>
        <end position="241"/>
    </location>
</feature>
<protein>
    <recommendedName>
        <fullName evidence="3">MD-2-related lipid-recognition domain-containing protein</fullName>
    </recommendedName>
</protein>
<dbReference type="PANTHER" id="PTHR17357">
    <property type="entry name" value="GM2 GANGLIOSIDE ACTIVATOR PROTEIN"/>
    <property type="match status" value="1"/>
</dbReference>
<evidence type="ECO:0000256" key="1">
    <source>
        <dbReference type="ARBA" id="ARBA00022729"/>
    </source>
</evidence>
<name>A0A8S4NBB2_OWEFU</name>
<dbReference type="GO" id="GO:0006689">
    <property type="term" value="P:ganglioside catabolic process"/>
    <property type="evidence" value="ECO:0007669"/>
    <property type="project" value="InterPro"/>
</dbReference>
<dbReference type="PANTHER" id="PTHR17357:SF0">
    <property type="entry name" value="GANGLIOSIDE GM2 ACTIVATOR"/>
    <property type="match status" value="1"/>
</dbReference>
<gene>
    <name evidence="4" type="ORF">OFUS_LOCUS5214</name>
</gene>
<dbReference type="GO" id="GO:0009898">
    <property type="term" value="C:cytoplasmic side of plasma membrane"/>
    <property type="evidence" value="ECO:0007669"/>
    <property type="project" value="TreeGrafter"/>
</dbReference>
<accession>A0A8S4NBB2</accession>
<dbReference type="GO" id="GO:0008047">
    <property type="term" value="F:enzyme activator activity"/>
    <property type="evidence" value="ECO:0007669"/>
    <property type="project" value="InterPro"/>
</dbReference>
<comment type="caution">
    <text evidence="4">The sequence shown here is derived from an EMBL/GenBank/DDBJ whole genome shotgun (WGS) entry which is preliminary data.</text>
</comment>
<proteinExistence type="predicted"/>
<dbReference type="Pfam" id="PF02221">
    <property type="entry name" value="E1_DerP2_DerF2"/>
    <property type="match status" value="1"/>
</dbReference>
<evidence type="ECO:0000313" key="4">
    <source>
        <dbReference type="EMBL" id="CAH1778277.1"/>
    </source>
</evidence>
<dbReference type="Proteomes" id="UP000749559">
    <property type="component" value="Unassembled WGS sequence"/>
</dbReference>
<sequence length="241" mass="26561">MARFTSLVLLVACVVFVKANVFRFDVDEDREDFNKLLQILSKPRTLDRFVNDKLRPSGLKVKSFSWGNCGSSSDPIQVHNFTLSPDPIKLPGDVQAGFSVTFKESFGAPLQAKLEIKKKVLVWIPIPCVDNIGSCTYDDVCSFIPLSPGDPCPYPLSDYGIPCTCPFPAGNFYLPPATYYLDPSSLKIPTWLEDGDYQATVLLNIIDNINRVFPLLPMQGGLKVSTAPAHSLINHGCISCI</sequence>
<reference evidence="4" key="1">
    <citation type="submission" date="2022-03" db="EMBL/GenBank/DDBJ databases">
        <authorList>
            <person name="Martin C."/>
        </authorList>
    </citation>
    <scope>NUCLEOTIDE SEQUENCE</scope>
</reference>
<keyword evidence="5" id="KW-1185">Reference proteome</keyword>
<dbReference type="InterPro" id="IPR028996">
    <property type="entry name" value="GM2-AP"/>
</dbReference>
<dbReference type="EMBL" id="CAIIXF020000002">
    <property type="protein sequence ID" value="CAH1778277.1"/>
    <property type="molecule type" value="Genomic_DNA"/>
</dbReference>
<feature type="domain" description="MD-2-related lipid-recognition" evidence="3">
    <location>
        <begin position="63"/>
        <end position="200"/>
    </location>
</feature>
<keyword evidence="1 2" id="KW-0732">Signal</keyword>
<dbReference type="OrthoDB" id="6409159at2759"/>
<dbReference type="Gene3D" id="2.70.220.10">
    <property type="entry name" value="Ganglioside GM2 activator"/>
    <property type="match status" value="1"/>
</dbReference>
<dbReference type="SUPFAM" id="SSF63707">
    <property type="entry name" value="Ganglioside M2 (gm2) activator"/>
    <property type="match status" value="1"/>
</dbReference>